<reference evidence="1 2" key="1">
    <citation type="submission" date="2018-07" db="EMBL/GenBank/DDBJ databases">
        <title>Brachybacteriurn paraconglorneratum KCTC 9916.</title>
        <authorList>
            <person name="Li Y."/>
        </authorList>
    </citation>
    <scope>NUCLEOTIDE SEQUENCE [LARGE SCALE GENOMIC DNA]</scope>
    <source>
        <strain evidence="1 2">KCTC 9916</strain>
    </source>
</reference>
<dbReference type="SUPFAM" id="SSF52980">
    <property type="entry name" value="Restriction endonuclease-like"/>
    <property type="match status" value="1"/>
</dbReference>
<comment type="caution">
    <text evidence="1">The sequence shown here is derived from an EMBL/GenBank/DDBJ whole genome shotgun (WGS) entry which is preliminary data.</text>
</comment>
<evidence type="ECO:0008006" key="3">
    <source>
        <dbReference type="Google" id="ProtNLM"/>
    </source>
</evidence>
<evidence type="ECO:0000313" key="1">
    <source>
        <dbReference type="EMBL" id="RRR18780.1"/>
    </source>
</evidence>
<keyword evidence="2" id="KW-1185">Reference proteome</keyword>
<proteinExistence type="predicted"/>
<dbReference type="InterPro" id="IPR011335">
    <property type="entry name" value="Restrct_endonuc-II-like"/>
</dbReference>
<dbReference type="AlphaFoldDB" id="A0A426SKV7"/>
<evidence type="ECO:0000313" key="2">
    <source>
        <dbReference type="Proteomes" id="UP000274327"/>
    </source>
</evidence>
<dbReference type="Gene3D" id="3.40.960.10">
    <property type="entry name" value="VSR Endonuclease"/>
    <property type="match status" value="1"/>
</dbReference>
<dbReference type="GeneID" id="78121017"/>
<dbReference type="Proteomes" id="UP000274327">
    <property type="component" value="Unassembled WGS sequence"/>
</dbReference>
<gene>
    <name evidence="1" type="ORF">DS079_08275</name>
</gene>
<sequence length="304" mass="34421">MHRKGLAEVEPDPDRRSALLRSGKIRSVGQWYVTEEAPEDLLALLELGVRPTCLDAAALHGLWVPMAVGVHAYQPRRVEAPPDAPRLAQIRRRRDAGSGELVPIPVSGAGHPAPATHPLILHAPSLRGWGSQDPVPDIVRTLDHAARCQSTVNAAILIESALNKRCLSTKDLDRLLAGLPQRKRHPLVRVRADAQSGTETAVRWWLEERRVRVRSQAQLLPDVRVDLLIGTNWVIECDSRRFHDDPTQYREDRRRDLALSSRGYRVTRLTWEQVFLEWPRTSAMLVEMLRRRDHRRPLPVRAAG</sequence>
<name>A0A426SKV7_9MICO</name>
<dbReference type="RefSeq" id="WP_126986456.1">
    <property type="nucleotide sequence ID" value="NZ_ML133854.1"/>
</dbReference>
<dbReference type="EMBL" id="QOCI01000006">
    <property type="protein sequence ID" value="RRR18780.1"/>
    <property type="molecule type" value="Genomic_DNA"/>
</dbReference>
<organism evidence="1 2">
    <name type="scientific">Brachybacterium paraconglomeratum</name>
    <dbReference type="NCBI Taxonomy" id="173362"/>
    <lineage>
        <taxon>Bacteria</taxon>
        <taxon>Bacillati</taxon>
        <taxon>Actinomycetota</taxon>
        <taxon>Actinomycetes</taxon>
        <taxon>Micrococcales</taxon>
        <taxon>Dermabacteraceae</taxon>
        <taxon>Brachybacterium</taxon>
    </lineage>
</organism>
<accession>A0A426SKV7</accession>
<protein>
    <recommendedName>
        <fullName evidence="3">DUF559 domain-containing protein</fullName>
    </recommendedName>
</protein>